<accession>A0ABQ4QTL4</accession>
<dbReference type="InterPro" id="IPR000014">
    <property type="entry name" value="PAS"/>
</dbReference>
<dbReference type="CDD" id="cd06170">
    <property type="entry name" value="LuxR_C_like"/>
    <property type="match status" value="1"/>
</dbReference>
<dbReference type="InterPro" id="IPR013656">
    <property type="entry name" value="PAS_4"/>
</dbReference>
<feature type="domain" description="PAC" evidence="3">
    <location>
        <begin position="87"/>
        <end position="141"/>
    </location>
</feature>
<dbReference type="Gene3D" id="3.30.450.20">
    <property type="entry name" value="PAS domain"/>
    <property type="match status" value="3"/>
</dbReference>
<dbReference type="EMBL" id="BPQH01000003">
    <property type="protein sequence ID" value="GJD48648.1"/>
    <property type="molecule type" value="Genomic_DNA"/>
</dbReference>
<dbReference type="RefSeq" id="WP_128565956.1">
    <property type="nucleotide sequence ID" value="NZ_BPQH01000003.1"/>
</dbReference>
<dbReference type="PRINTS" id="PR00038">
    <property type="entry name" value="HTHLUXR"/>
</dbReference>
<evidence type="ECO:0000259" key="3">
    <source>
        <dbReference type="PROSITE" id="PS50113"/>
    </source>
</evidence>
<dbReference type="Pfam" id="PF13188">
    <property type="entry name" value="PAS_8"/>
    <property type="match status" value="1"/>
</dbReference>
<proteinExistence type="predicted"/>
<evidence type="ECO:0000313" key="5">
    <source>
        <dbReference type="Proteomes" id="UP001055167"/>
    </source>
</evidence>
<reference evidence="4" key="2">
    <citation type="submission" date="2021-08" db="EMBL/GenBank/DDBJ databases">
        <authorList>
            <person name="Tani A."/>
            <person name="Ola A."/>
            <person name="Ogura Y."/>
            <person name="Katsura K."/>
            <person name="Hayashi T."/>
        </authorList>
    </citation>
    <scope>NUCLEOTIDE SEQUENCE</scope>
    <source>
        <strain evidence="4">KCTC 52305</strain>
    </source>
</reference>
<dbReference type="InterPro" id="IPR016032">
    <property type="entry name" value="Sig_transdc_resp-reg_C-effctor"/>
</dbReference>
<dbReference type="PROSITE" id="PS50113">
    <property type="entry name" value="PAC"/>
    <property type="match status" value="1"/>
</dbReference>
<organism evidence="4 5">
    <name type="scientific">Methylobacterium crusticola</name>
    <dbReference type="NCBI Taxonomy" id="1697972"/>
    <lineage>
        <taxon>Bacteria</taxon>
        <taxon>Pseudomonadati</taxon>
        <taxon>Pseudomonadota</taxon>
        <taxon>Alphaproteobacteria</taxon>
        <taxon>Hyphomicrobiales</taxon>
        <taxon>Methylobacteriaceae</taxon>
        <taxon>Methylobacterium</taxon>
    </lineage>
</organism>
<evidence type="ECO:0000313" key="4">
    <source>
        <dbReference type="EMBL" id="GJD48648.1"/>
    </source>
</evidence>
<reference evidence="4" key="1">
    <citation type="journal article" date="2021" name="Front. Microbiol.">
        <title>Comprehensive Comparative Genomics and Phenotyping of Methylobacterium Species.</title>
        <authorList>
            <person name="Alessa O."/>
            <person name="Ogura Y."/>
            <person name="Fujitani Y."/>
            <person name="Takami H."/>
            <person name="Hayashi T."/>
            <person name="Sahin N."/>
            <person name="Tani A."/>
        </authorList>
    </citation>
    <scope>NUCLEOTIDE SEQUENCE</scope>
    <source>
        <strain evidence="4">KCTC 52305</strain>
    </source>
</reference>
<dbReference type="InterPro" id="IPR035965">
    <property type="entry name" value="PAS-like_dom_sf"/>
</dbReference>
<dbReference type="InterPro" id="IPR039420">
    <property type="entry name" value="WalR-like"/>
</dbReference>
<dbReference type="NCBIfam" id="TIGR00229">
    <property type="entry name" value="sensory_box"/>
    <property type="match status" value="3"/>
</dbReference>
<evidence type="ECO:0000259" key="2">
    <source>
        <dbReference type="PROSITE" id="PS50043"/>
    </source>
</evidence>
<dbReference type="Pfam" id="PF08448">
    <property type="entry name" value="PAS_4"/>
    <property type="match status" value="1"/>
</dbReference>
<sequence>MAGDADEGRMGQVVAGLSEGVILIEPDRTITFANQAALAMHGVASLEALGADVAEYRSNFELHYRNHREMGPLQHPIDRVLSGEVFRDAVVEVRQARAGGQTWMHRIRSMVTTDPAGAPAGLALVMQDVSERYQAEARFERMFNANPAPAIICRIADLRFVRVNQGFLDLTGTDRDAVLGRSFCEIDVLREAERRDLAIRRLHAGRTIPQMEACLAVPGGRRRSVIVAGHPIEMPGAHGVEHCMLFTFADLEDRRKAEMELRQSEERFAKAFALSPVPTALMSADGLVIARANLAFVTALGHPPEAIQGRTLAELAIWTDPDERRRFSRDLTRAGSVRGFEAAFQDAGGGAIDCLISAERVTIDGEACVLCAFQDISARKRSERELMSAIEAVMADASWFSHGVIDKLALLRAPPRSRQPPAQSANLTTRETDMLTRICQGATDQEIGTELGLSLHTVRNHVAGLYRKLGVNRRSAVVVWARERGVGQKSDLRKGR</sequence>
<dbReference type="InterPro" id="IPR036388">
    <property type="entry name" value="WH-like_DNA-bd_sf"/>
</dbReference>
<dbReference type="Proteomes" id="UP001055167">
    <property type="component" value="Unassembled WGS sequence"/>
</dbReference>
<evidence type="ECO:0000256" key="1">
    <source>
        <dbReference type="ARBA" id="ARBA00023125"/>
    </source>
</evidence>
<keyword evidence="5" id="KW-1185">Reference proteome</keyword>
<feature type="domain" description="HTH luxR-type" evidence="2">
    <location>
        <begin position="420"/>
        <end position="485"/>
    </location>
</feature>
<dbReference type="Pfam" id="PF13426">
    <property type="entry name" value="PAS_9"/>
    <property type="match status" value="1"/>
</dbReference>
<dbReference type="Gene3D" id="1.10.10.10">
    <property type="entry name" value="Winged helix-like DNA-binding domain superfamily/Winged helix DNA-binding domain"/>
    <property type="match status" value="1"/>
</dbReference>
<keyword evidence="1" id="KW-0238">DNA-binding</keyword>
<dbReference type="Pfam" id="PF00196">
    <property type="entry name" value="GerE"/>
    <property type="match status" value="1"/>
</dbReference>
<dbReference type="PANTHER" id="PTHR43214">
    <property type="entry name" value="TWO-COMPONENT RESPONSE REGULATOR"/>
    <property type="match status" value="1"/>
</dbReference>
<dbReference type="CDD" id="cd00130">
    <property type="entry name" value="PAS"/>
    <property type="match status" value="1"/>
</dbReference>
<dbReference type="SMART" id="SM00091">
    <property type="entry name" value="PAS"/>
    <property type="match status" value="3"/>
</dbReference>
<protein>
    <submittedName>
        <fullName evidence="4">HTH-type transcriptional regulator MalT</fullName>
    </submittedName>
</protein>
<dbReference type="PANTHER" id="PTHR43214:SF38">
    <property type="entry name" value="NITRATE_NITRITE RESPONSE REGULATOR PROTEIN NARL"/>
    <property type="match status" value="1"/>
</dbReference>
<gene>
    <name evidence="4" type="primary">malT_1</name>
    <name evidence="4" type="ORF">OPKNFCMD_1371</name>
</gene>
<name>A0ABQ4QTL4_9HYPH</name>
<dbReference type="InterPro" id="IPR000792">
    <property type="entry name" value="Tscrpt_reg_LuxR_C"/>
</dbReference>
<dbReference type="SMART" id="SM00421">
    <property type="entry name" value="HTH_LUXR"/>
    <property type="match status" value="1"/>
</dbReference>
<dbReference type="SUPFAM" id="SSF46894">
    <property type="entry name" value="C-terminal effector domain of the bipartite response regulators"/>
    <property type="match status" value="1"/>
</dbReference>
<dbReference type="PROSITE" id="PS50043">
    <property type="entry name" value="HTH_LUXR_2"/>
    <property type="match status" value="1"/>
</dbReference>
<dbReference type="InterPro" id="IPR000700">
    <property type="entry name" value="PAS-assoc_C"/>
</dbReference>
<dbReference type="SUPFAM" id="SSF55785">
    <property type="entry name" value="PYP-like sensor domain (PAS domain)"/>
    <property type="match status" value="3"/>
</dbReference>
<comment type="caution">
    <text evidence="4">The sequence shown here is derived from an EMBL/GenBank/DDBJ whole genome shotgun (WGS) entry which is preliminary data.</text>
</comment>